<protein>
    <recommendedName>
        <fullName evidence="3">Transmembrane protein</fullName>
    </recommendedName>
</protein>
<gene>
    <name evidence="2" type="ORF">ACOF00016_LOCUS19021</name>
</gene>
<feature type="transmembrane region" description="Helical" evidence="1">
    <location>
        <begin position="150"/>
        <end position="177"/>
    </location>
</feature>
<feature type="transmembrane region" description="Helical" evidence="1">
    <location>
        <begin position="189"/>
        <end position="211"/>
    </location>
</feature>
<sequence>MIEPEGEHADDVHSPPVDMIENEDAEAGVSVCSDNASFSLLTTSRVDVLESEKSFETGVAPRERSIFLCDTPSESDDNSSLSSNSLPDLRKSYAFMDSTSTEDDEEDNFDSERFVPSEAAAPVTMIRTIKFQKRTQQAERKVPAFPRYSLSLGFLVGCFIQSSSLGANYVLTILFGHDFEQLREHHSKIMMFSLIWSLATSTMGVLVVLFLRSLLQVIPGGSKSSTLDLWHVEYSFAFGALAGVCMAWCGTDVLLGFRAHAFHSLMTLIFAVLAKSAMSFAAPDAYSSERMILCEDDSSTLGSYIPLVDRVAPSWRSLTPHFKFHGTVLGVLIGFFIQMSSLGASFLLDTYANQEGRRVELTSDGLLAFSLGWSFGFGTMGVMILLILRSLLMQVCANYSNIFSQKLGLMLEFYFAVGCLVGVNLAWVLTDLGLGLQSHVLRSILTLGAAAIWCRVLSCCFFSSHTLELGYDEDEDDDAQDWGEREFSIDTRPVPVEVYEAVLLV</sequence>
<organism evidence="2">
    <name type="scientific">Amphora coffeiformis</name>
    <dbReference type="NCBI Taxonomy" id="265554"/>
    <lineage>
        <taxon>Eukaryota</taxon>
        <taxon>Sar</taxon>
        <taxon>Stramenopiles</taxon>
        <taxon>Ochrophyta</taxon>
        <taxon>Bacillariophyta</taxon>
        <taxon>Bacillariophyceae</taxon>
        <taxon>Bacillariophycidae</taxon>
        <taxon>Thalassiophysales</taxon>
        <taxon>Catenulaceae</taxon>
        <taxon>Amphora</taxon>
    </lineage>
</organism>
<feature type="transmembrane region" description="Helical" evidence="1">
    <location>
        <begin position="441"/>
        <end position="462"/>
    </location>
</feature>
<proteinExistence type="predicted"/>
<feature type="transmembrane region" description="Helical" evidence="1">
    <location>
        <begin position="409"/>
        <end position="429"/>
    </location>
</feature>
<feature type="transmembrane region" description="Helical" evidence="1">
    <location>
        <begin position="324"/>
        <end position="347"/>
    </location>
</feature>
<feature type="transmembrane region" description="Helical" evidence="1">
    <location>
        <begin position="232"/>
        <end position="255"/>
    </location>
</feature>
<evidence type="ECO:0000313" key="2">
    <source>
        <dbReference type="EMBL" id="CAE0422443.1"/>
    </source>
</evidence>
<feature type="transmembrane region" description="Helical" evidence="1">
    <location>
        <begin position="367"/>
        <end position="388"/>
    </location>
</feature>
<accession>A0A7S3LFY0</accession>
<evidence type="ECO:0000256" key="1">
    <source>
        <dbReference type="SAM" id="Phobius"/>
    </source>
</evidence>
<evidence type="ECO:0008006" key="3">
    <source>
        <dbReference type="Google" id="ProtNLM"/>
    </source>
</evidence>
<dbReference type="EMBL" id="HBIM01025543">
    <property type="protein sequence ID" value="CAE0422443.1"/>
    <property type="molecule type" value="Transcribed_RNA"/>
</dbReference>
<reference evidence="2" key="1">
    <citation type="submission" date="2021-01" db="EMBL/GenBank/DDBJ databases">
        <authorList>
            <person name="Corre E."/>
            <person name="Pelletier E."/>
            <person name="Niang G."/>
            <person name="Scheremetjew M."/>
            <person name="Finn R."/>
            <person name="Kale V."/>
            <person name="Holt S."/>
            <person name="Cochrane G."/>
            <person name="Meng A."/>
            <person name="Brown T."/>
            <person name="Cohen L."/>
        </authorList>
    </citation>
    <scope>NUCLEOTIDE SEQUENCE</scope>
    <source>
        <strain evidence="2">CCMP127</strain>
    </source>
</reference>
<keyword evidence="1" id="KW-0472">Membrane</keyword>
<dbReference type="AlphaFoldDB" id="A0A7S3LFY0"/>
<keyword evidence="1" id="KW-1133">Transmembrane helix</keyword>
<keyword evidence="1" id="KW-0812">Transmembrane</keyword>
<name>A0A7S3LFY0_9STRA</name>